<reference evidence="1 2" key="1">
    <citation type="submission" date="2020-02" db="EMBL/GenBank/DDBJ databases">
        <authorList>
            <person name="Ferguson B K."/>
        </authorList>
    </citation>
    <scope>NUCLEOTIDE SEQUENCE [LARGE SCALE GENOMIC DNA]</scope>
</reference>
<dbReference type="EMBL" id="CADCXU010026822">
    <property type="protein sequence ID" value="CAB0013533.1"/>
    <property type="molecule type" value="Genomic_DNA"/>
</dbReference>
<accession>A0A6H5H7X6</accession>
<gene>
    <name evidence="1" type="ORF">NTEN_LOCUS18144</name>
</gene>
<sequence>RSAVGLPKRIPLVHRRRRYLRTFPHELQSRPFSCRFAHVLQHESEARIWENRIIIIGDFGRTDLQPEQQFVRILCHGEPYVEFHDEVIRNDVILHASLRKKEMLEASNEATF</sequence>
<evidence type="ECO:0000313" key="2">
    <source>
        <dbReference type="Proteomes" id="UP000479000"/>
    </source>
</evidence>
<dbReference type="AlphaFoldDB" id="A0A6H5H7X6"/>
<evidence type="ECO:0000313" key="1">
    <source>
        <dbReference type="EMBL" id="CAB0013533.1"/>
    </source>
</evidence>
<proteinExistence type="predicted"/>
<feature type="non-terminal residue" evidence="1">
    <location>
        <position position="1"/>
    </location>
</feature>
<dbReference type="Proteomes" id="UP000479000">
    <property type="component" value="Unassembled WGS sequence"/>
</dbReference>
<organism evidence="1 2">
    <name type="scientific">Nesidiocoris tenuis</name>
    <dbReference type="NCBI Taxonomy" id="355587"/>
    <lineage>
        <taxon>Eukaryota</taxon>
        <taxon>Metazoa</taxon>
        <taxon>Ecdysozoa</taxon>
        <taxon>Arthropoda</taxon>
        <taxon>Hexapoda</taxon>
        <taxon>Insecta</taxon>
        <taxon>Pterygota</taxon>
        <taxon>Neoptera</taxon>
        <taxon>Paraneoptera</taxon>
        <taxon>Hemiptera</taxon>
        <taxon>Heteroptera</taxon>
        <taxon>Panheteroptera</taxon>
        <taxon>Cimicomorpha</taxon>
        <taxon>Miridae</taxon>
        <taxon>Dicyphina</taxon>
        <taxon>Nesidiocoris</taxon>
    </lineage>
</organism>
<protein>
    <submittedName>
        <fullName evidence="1">Uncharacterized protein</fullName>
    </submittedName>
</protein>
<keyword evidence="2" id="KW-1185">Reference proteome</keyword>
<name>A0A6H5H7X6_9HEMI</name>